<dbReference type="InterPro" id="IPR051934">
    <property type="entry name" value="Phage_Tail_Fiber_Structural"/>
</dbReference>
<evidence type="ECO:0000313" key="3">
    <source>
        <dbReference type="Proteomes" id="UP000066487"/>
    </source>
</evidence>
<dbReference type="InterPro" id="IPR022225">
    <property type="entry name" value="Phage_tail_fibre_N"/>
</dbReference>
<name>A0A0N9VUZ3_PSEFL</name>
<feature type="domain" description="Phage tail fibre protein N-terminal" evidence="1">
    <location>
        <begin position="6"/>
        <end position="152"/>
    </location>
</feature>
<dbReference type="Pfam" id="PF12571">
    <property type="entry name" value="Phage_tail_fib"/>
    <property type="match status" value="1"/>
</dbReference>
<sequence>MIDQNSQFFAILTNVGMAKQANADALGIPWKFTEMGVGDANNTDPIPSAAQTKLINEWRRRPLNQVRVDPINPAVIIAEQIIPADEGGHWIREIGLYDADGDLVAVANCAPSFKPVLSQGSGRTQVVRMNFIVSSTGNITLKIDPSVVLATREFVEMRIMEELYKLDIKQSVRVATTANIALAGLLTIDGVVLAAGDRVLVKNQAVAKDNGLYIAAAGVWARAADADSNAEVTSALLVSVEQGTTLADTRWQLVTDGVIVLGTTPLTFQNVTQGFAPINSPALINPTANTPPQFNSSQLLATTEFVQRALGSLSGFSPFPASRSLTVADIGKAIWPSAASLTLTLPTPASLGVPNGVAVLIFTTSVGVTLAAGAGASINSPLGSALSTFAVKLGQSLILIAAGVGTWQIVNSTADLGSNADFASVLGVSAASQQLPGLSIKVGNINNVSTAASLPLTFPVSFPVACIALILTGWSGTAAAYTHIGRDKSGATLQRGSNTNYLLDYIAIGF</sequence>
<reference evidence="3" key="1">
    <citation type="submission" date="2015-09" db="EMBL/GenBank/DDBJ databases">
        <title>Whole genome sequence of Pseudomonas fluorescens FW300-N2E3.</title>
        <authorList>
            <person name="Ray J."/>
            <person name="Melnyk R."/>
            <person name="Deutschbauer A."/>
        </authorList>
    </citation>
    <scope>NUCLEOTIDE SEQUENCE [LARGE SCALE GENOMIC DNA]</scope>
    <source>
        <strain evidence="3">FW300-N2E3</strain>
    </source>
</reference>
<dbReference type="PANTHER" id="PTHR35191:SF1">
    <property type="entry name" value="PROPHAGE SIDE TAIL FIBER PROTEIN HOMOLOG STFQ-RELATED"/>
    <property type="match status" value="1"/>
</dbReference>
<dbReference type="PANTHER" id="PTHR35191">
    <property type="entry name" value="PROPHAGE SIDE TAIL FIBER PROTEIN HOMOLOG STFQ-RELATED"/>
    <property type="match status" value="1"/>
</dbReference>
<protein>
    <submittedName>
        <fullName evidence="2">Phage tail protein</fullName>
    </submittedName>
</protein>
<dbReference type="Gene3D" id="2.60.40.3940">
    <property type="match status" value="1"/>
</dbReference>
<dbReference type="EMBL" id="CP012830">
    <property type="protein sequence ID" value="ALI04578.1"/>
    <property type="molecule type" value="Genomic_DNA"/>
</dbReference>
<evidence type="ECO:0000313" key="2">
    <source>
        <dbReference type="EMBL" id="ALI04578.1"/>
    </source>
</evidence>
<organism evidence="2 3">
    <name type="scientific">Pseudomonas fluorescens</name>
    <dbReference type="NCBI Taxonomy" id="294"/>
    <lineage>
        <taxon>Bacteria</taxon>
        <taxon>Pseudomonadati</taxon>
        <taxon>Pseudomonadota</taxon>
        <taxon>Gammaproteobacteria</taxon>
        <taxon>Pseudomonadales</taxon>
        <taxon>Pseudomonadaceae</taxon>
        <taxon>Pseudomonas</taxon>
    </lineage>
</organism>
<dbReference type="Proteomes" id="UP000066487">
    <property type="component" value="Chromosome"/>
</dbReference>
<gene>
    <name evidence="2" type="ORF">AO353_27295</name>
</gene>
<dbReference type="RefSeq" id="WP_054597778.1">
    <property type="nucleotide sequence ID" value="NZ_CP012830.1"/>
</dbReference>
<dbReference type="AlphaFoldDB" id="A0A0N9VUZ3"/>
<accession>A0A0N9VUZ3</accession>
<reference evidence="2 3" key="2">
    <citation type="journal article" date="2018" name="Nature">
        <title>Mutant phenotypes for thousands of bacterial genes of unknown function.</title>
        <authorList>
            <person name="Price M.N."/>
            <person name="Wetmore K.M."/>
            <person name="Waters R.J."/>
            <person name="Callaghan M."/>
            <person name="Ray J."/>
            <person name="Liu H."/>
            <person name="Kuehl J.V."/>
            <person name="Melnyk R.A."/>
            <person name="Lamson J.S."/>
            <person name="Suh Y."/>
            <person name="Carlson H.K."/>
            <person name="Esquivel Z."/>
            <person name="Sadeeshkumar H."/>
            <person name="Chakraborty R."/>
            <person name="Zane G.M."/>
            <person name="Rubin B.E."/>
            <person name="Wall J.D."/>
            <person name="Visel A."/>
            <person name="Bristow J."/>
            <person name="Blow M.J."/>
            <person name="Arkin A.P."/>
            <person name="Deutschbauer A.M."/>
        </authorList>
    </citation>
    <scope>NUCLEOTIDE SEQUENCE [LARGE SCALE GENOMIC DNA]</scope>
    <source>
        <strain evidence="2 3">FW300-N2E3</strain>
    </source>
</reference>
<evidence type="ECO:0000259" key="1">
    <source>
        <dbReference type="Pfam" id="PF12571"/>
    </source>
</evidence>
<proteinExistence type="predicted"/>
<dbReference type="OrthoDB" id="9810174at2"/>